<dbReference type="Gene3D" id="3.40.50.410">
    <property type="entry name" value="von Willebrand factor, type A domain"/>
    <property type="match status" value="1"/>
</dbReference>
<keyword evidence="5" id="KW-1185">Reference proteome</keyword>
<organism evidence="4 5">
    <name type="scientific">Paenibacillus ferrarius</name>
    <dbReference type="NCBI Taxonomy" id="1469647"/>
    <lineage>
        <taxon>Bacteria</taxon>
        <taxon>Bacillati</taxon>
        <taxon>Bacillota</taxon>
        <taxon>Bacilli</taxon>
        <taxon>Bacillales</taxon>
        <taxon>Paenibacillaceae</taxon>
        <taxon>Paenibacillus</taxon>
    </lineage>
</organism>
<feature type="transmembrane region" description="Helical" evidence="1">
    <location>
        <begin position="6"/>
        <end position="24"/>
    </location>
</feature>
<dbReference type="AlphaFoldDB" id="A0A1V4H8F5"/>
<evidence type="ECO:0000259" key="3">
    <source>
        <dbReference type="Pfam" id="PF13519"/>
    </source>
</evidence>
<gene>
    <name evidence="4" type="ORF">BC351_09775</name>
</gene>
<feature type="domain" description="VWFA" evidence="3">
    <location>
        <begin position="91"/>
        <end position="190"/>
    </location>
</feature>
<reference evidence="5" key="1">
    <citation type="submission" date="2016-07" db="EMBL/GenBank/DDBJ databases">
        <authorList>
            <person name="Florea S."/>
            <person name="Webb J.S."/>
            <person name="Jaromczyk J."/>
            <person name="Schardl C.L."/>
        </authorList>
    </citation>
    <scope>NUCLEOTIDE SEQUENCE [LARGE SCALE GENOMIC DNA]</scope>
    <source>
        <strain evidence="5">CY1</strain>
    </source>
</reference>
<comment type="caution">
    <text evidence="4">The sequence shown here is derived from an EMBL/GenBank/DDBJ whole genome shotgun (WGS) entry which is preliminary data.</text>
</comment>
<keyword evidence="1" id="KW-0472">Membrane</keyword>
<keyword evidence="1" id="KW-0812">Transmembrane</keyword>
<dbReference type="PANTHER" id="PTHR37464:SF1">
    <property type="entry name" value="BLL2463 PROTEIN"/>
    <property type="match status" value="1"/>
</dbReference>
<evidence type="ECO:0000313" key="4">
    <source>
        <dbReference type="EMBL" id="OPH47484.1"/>
    </source>
</evidence>
<dbReference type="SUPFAM" id="SSF53300">
    <property type="entry name" value="vWA-like"/>
    <property type="match status" value="1"/>
</dbReference>
<evidence type="ECO:0000259" key="2">
    <source>
        <dbReference type="Pfam" id="PF07584"/>
    </source>
</evidence>
<feature type="transmembrane region" description="Helical" evidence="1">
    <location>
        <begin position="621"/>
        <end position="640"/>
    </location>
</feature>
<dbReference type="InterPro" id="IPR002035">
    <property type="entry name" value="VWF_A"/>
</dbReference>
<dbReference type="OrthoDB" id="9780136at2"/>
<protein>
    <recommendedName>
        <fullName evidence="6">VWFA domain-containing protein</fullName>
    </recommendedName>
</protein>
<dbReference type="Pfam" id="PF07584">
    <property type="entry name" value="BatA"/>
    <property type="match status" value="1"/>
</dbReference>
<dbReference type="EMBL" id="MBTG01000056">
    <property type="protein sequence ID" value="OPH47484.1"/>
    <property type="molecule type" value="Genomic_DNA"/>
</dbReference>
<dbReference type="Pfam" id="PF13519">
    <property type="entry name" value="VWA_2"/>
    <property type="match status" value="1"/>
</dbReference>
<feature type="domain" description="Aerotolerance regulator N-terminal" evidence="2">
    <location>
        <begin position="1"/>
        <end position="78"/>
    </location>
</feature>
<feature type="transmembrane region" description="Helical" evidence="1">
    <location>
        <begin position="59"/>
        <end position="80"/>
    </location>
</feature>
<evidence type="ECO:0000256" key="1">
    <source>
        <dbReference type="SAM" id="Phobius"/>
    </source>
</evidence>
<keyword evidence="1" id="KW-1133">Transmembrane helix</keyword>
<evidence type="ECO:0000313" key="5">
    <source>
        <dbReference type="Proteomes" id="UP000190626"/>
    </source>
</evidence>
<evidence type="ECO:0008006" key="6">
    <source>
        <dbReference type="Google" id="ProtNLM"/>
    </source>
</evidence>
<dbReference type="InterPro" id="IPR036465">
    <property type="entry name" value="vWFA_dom_sf"/>
</dbReference>
<dbReference type="PANTHER" id="PTHR37464">
    <property type="entry name" value="BLL2463 PROTEIN"/>
    <property type="match status" value="1"/>
</dbReference>
<name>A0A1V4H8F5_9BACL</name>
<proteinExistence type="predicted"/>
<dbReference type="STRING" id="1469647.BC351_09775"/>
<dbReference type="RefSeq" id="WP_079419964.1">
    <property type="nucleotide sequence ID" value="NZ_MBTG01000056.1"/>
</dbReference>
<dbReference type="Proteomes" id="UP000190626">
    <property type="component" value="Unassembled WGS sequence"/>
</dbReference>
<dbReference type="InterPro" id="IPR024163">
    <property type="entry name" value="Aerotolerance_reg_N"/>
</dbReference>
<accession>A0A1V4H8F5</accession>
<sequence length="651" mass="71632">MQFASLSGLWFSLAIPVILLLYMLKRRYTDTVVPSHMLWQRILREQEANRPWQRLRKHLLLFLQLLAAILLILALIQPLIRGQQAAAKAHVFFVLDASASMQASPGMKTRLDAAKQGILDYASDAAGNRSYSLLVMKDQPELILQKEASVAALQNALEKVVPFYGKTKVQEALSLASALTREEADGEVRIYTDRQWTDKIEGITFAIPVSMQDFGDASVNVKGDGNQGGNQADQGLTNVSIVQFGVKSSAQAADTRAVAVLKNWGTVSTAVKMTLYADSQPVHEESLQLKAGEQKTYAIQQMQAAKVYKLHLDVKDALETDNTAYAFPEGTGHLQAVYVGEGNLFMQKALSLANVDVLQMQKGKDGAYPIPLGLAPDLIVLDGISEVDSALQSNQWQQLLRSKPLWELASMAEAEVAVPQKASFTIAEHPVTRYLRLQDVNIVKAQLNSRLSWGKSIVSSAEVPLILAGTENGRPRLSFRFPLEQSDLALRSEFPILVQNAVAWLTEHQGGNLGRIIAGERLSIALHPEAVKAVWQTGMSGVPKQEAELVQKGLSGVQTVPLLPGLYDFVEYNLEGRELQSRLLEVIMDPRESNINAKQESSLTFQSVQGNAEKSNTGDRVGFIGLLPWLIAILLALLVVEWEVYRRGYSG</sequence>